<dbReference type="PANTHER" id="PTHR33121:SF79">
    <property type="entry name" value="CYCLIC DI-GMP PHOSPHODIESTERASE PDED-RELATED"/>
    <property type="match status" value="1"/>
</dbReference>
<dbReference type="GO" id="GO:0000160">
    <property type="term" value="P:phosphorelay signal transduction system"/>
    <property type="evidence" value="ECO:0007669"/>
    <property type="project" value="InterPro"/>
</dbReference>
<dbReference type="Gene3D" id="3.20.20.450">
    <property type="entry name" value="EAL domain"/>
    <property type="match status" value="1"/>
</dbReference>
<dbReference type="CDD" id="cd01948">
    <property type="entry name" value="EAL"/>
    <property type="match status" value="1"/>
</dbReference>
<feature type="modified residue" description="4-aspartylphosphate" evidence="1">
    <location>
        <position position="104"/>
    </location>
</feature>
<dbReference type="Pfam" id="PF00563">
    <property type="entry name" value="EAL"/>
    <property type="match status" value="1"/>
</dbReference>
<dbReference type="InterPro" id="IPR011006">
    <property type="entry name" value="CheY-like_superfamily"/>
</dbReference>
<dbReference type="SUPFAM" id="SSF52172">
    <property type="entry name" value="CheY-like"/>
    <property type="match status" value="1"/>
</dbReference>
<evidence type="ECO:0000256" key="1">
    <source>
        <dbReference type="PROSITE-ProRule" id="PRU00169"/>
    </source>
</evidence>
<accession>A0A420GXG8</accession>
<name>A0A420GXG8_9BURK</name>
<sequence>MRIDRTQRKLIRVNMTGIATFSEDSRAPHAGWACDNQSRVSTSKEAKMKLEDVRVLVVENESTQRELIRYKLQQVGVSEVREAQNGMEALSLLHDNDFDILITDLAMPEMDGMRLMRHLRNKHSRPRILVVGCDDAALLRAVKKFAREVNLNIHDCVPKPLKDFELIDVLTAALRDTQVLAPDDEPANRISINVKEALGEGQFYAVYQPKMSVVTNMMIGVEALARVRDHRHGEIAPATFLPQVIEQGQIGALTYGILHHAAKGQAQWAEHGHDIAISVNVPASVIEDEHAVEQLINAVRSAGGRPAGVTLEITETGPVADMGAFFYGAAQIRMAGFGMAIDDFGIGYNSLEMLVNGPFTELKIDRSFVHDAARSGEIRAALDFCARIGKRLGMTVTAEGVESMADLAQACRAGCDLVQGFLVGRPVSAANIPALAQRKLW</sequence>
<dbReference type="Proteomes" id="UP000283709">
    <property type="component" value="Unassembled WGS sequence"/>
</dbReference>
<dbReference type="SMART" id="SM00052">
    <property type="entry name" value="EAL"/>
    <property type="match status" value="1"/>
</dbReference>
<dbReference type="PANTHER" id="PTHR33121">
    <property type="entry name" value="CYCLIC DI-GMP PHOSPHODIESTERASE PDEF"/>
    <property type="match status" value="1"/>
</dbReference>
<gene>
    <name evidence="4" type="ORF">BCY88_16695</name>
</gene>
<dbReference type="GO" id="GO:0071111">
    <property type="term" value="F:cyclic-guanylate-specific phosphodiesterase activity"/>
    <property type="evidence" value="ECO:0007669"/>
    <property type="project" value="InterPro"/>
</dbReference>
<evidence type="ECO:0000313" key="5">
    <source>
        <dbReference type="Proteomes" id="UP000283709"/>
    </source>
</evidence>
<dbReference type="InterPro" id="IPR001789">
    <property type="entry name" value="Sig_transdc_resp-reg_receiver"/>
</dbReference>
<evidence type="ECO:0000313" key="4">
    <source>
        <dbReference type="EMBL" id="RKF49816.1"/>
    </source>
</evidence>
<evidence type="ECO:0000259" key="3">
    <source>
        <dbReference type="PROSITE" id="PS50883"/>
    </source>
</evidence>
<evidence type="ECO:0008006" key="6">
    <source>
        <dbReference type="Google" id="ProtNLM"/>
    </source>
</evidence>
<evidence type="ECO:0000259" key="2">
    <source>
        <dbReference type="PROSITE" id="PS50110"/>
    </source>
</evidence>
<dbReference type="PROSITE" id="PS50883">
    <property type="entry name" value="EAL"/>
    <property type="match status" value="1"/>
</dbReference>
<dbReference type="EMBL" id="MCAS01000003">
    <property type="protein sequence ID" value="RKF49816.1"/>
    <property type="molecule type" value="Genomic_DNA"/>
</dbReference>
<proteinExistence type="predicted"/>
<dbReference type="AlphaFoldDB" id="A0A420GXG8"/>
<protein>
    <recommendedName>
        <fullName evidence="6">EAL domain, c-di-GMP-specific phosphodiesterase class I (Or its enzymatically inactive variant)</fullName>
    </recommendedName>
</protein>
<dbReference type="InterPro" id="IPR001633">
    <property type="entry name" value="EAL_dom"/>
</dbReference>
<dbReference type="Gene3D" id="3.40.50.2300">
    <property type="match status" value="1"/>
</dbReference>
<dbReference type="InterPro" id="IPR035919">
    <property type="entry name" value="EAL_sf"/>
</dbReference>
<dbReference type="SUPFAM" id="SSF141868">
    <property type="entry name" value="EAL domain-like"/>
    <property type="match status" value="1"/>
</dbReference>
<comment type="caution">
    <text evidence="4">The sequence shown here is derived from an EMBL/GenBank/DDBJ whole genome shotgun (WGS) entry which is preliminary data.</text>
</comment>
<keyword evidence="1" id="KW-0597">Phosphoprotein</keyword>
<reference evidence="4 5" key="1">
    <citation type="submission" date="2016-07" db="EMBL/GenBank/DDBJ databases">
        <title>Genome analysis of Burkholderia fungorum ES3-20.</title>
        <authorList>
            <person name="Xu D."/>
            <person name="Yao R."/>
            <person name="Zheng S."/>
        </authorList>
    </citation>
    <scope>NUCLEOTIDE SEQUENCE [LARGE SCALE GENOMIC DNA]</scope>
    <source>
        <strain evidence="4 5">ES3-20</strain>
    </source>
</reference>
<feature type="domain" description="Response regulatory" evidence="2">
    <location>
        <begin position="54"/>
        <end position="174"/>
    </location>
</feature>
<dbReference type="InterPro" id="IPR050706">
    <property type="entry name" value="Cyclic-di-GMP_PDE-like"/>
</dbReference>
<dbReference type="Pfam" id="PF00072">
    <property type="entry name" value="Response_reg"/>
    <property type="match status" value="1"/>
</dbReference>
<dbReference type="PROSITE" id="PS50110">
    <property type="entry name" value="RESPONSE_REGULATORY"/>
    <property type="match status" value="1"/>
</dbReference>
<feature type="domain" description="EAL" evidence="3">
    <location>
        <begin position="187"/>
        <end position="440"/>
    </location>
</feature>
<dbReference type="SMART" id="SM00448">
    <property type="entry name" value="REC"/>
    <property type="match status" value="1"/>
</dbReference>
<organism evidence="4 5">
    <name type="scientific">Paraburkholderia fungorum</name>
    <dbReference type="NCBI Taxonomy" id="134537"/>
    <lineage>
        <taxon>Bacteria</taxon>
        <taxon>Pseudomonadati</taxon>
        <taxon>Pseudomonadota</taxon>
        <taxon>Betaproteobacteria</taxon>
        <taxon>Burkholderiales</taxon>
        <taxon>Burkholderiaceae</taxon>
        <taxon>Paraburkholderia</taxon>
    </lineage>
</organism>